<dbReference type="AlphaFoldDB" id="A0A9X2CWY7"/>
<dbReference type="FunFam" id="3.40.50.12780:FF:000003">
    <property type="entry name" value="Long-chain-fatty-acid--CoA ligase FadD"/>
    <property type="match status" value="1"/>
</dbReference>
<dbReference type="SUPFAM" id="SSF56801">
    <property type="entry name" value="Acetyl-CoA synthetase-like"/>
    <property type="match status" value="1"/>
</dbReference>
<dbReference type="Gene3D" id="3.30.300.30">
    <property type="match status" value="1"/>
</dbReference>
<dbReference type="Gene3D" id="2.30.38.10">
    <property type="entry name" value="Luciferase, Domain 3"/>
    <property type="match status" value="1"/>
</dbReference>
<evidence type="ECO:0000313" key="6">
    <source>
        <dbReference type="Proteomes" id="UP001139150"/>
    </source>
</evidence>
<sequence>MNWLEHYHIEIPTSIEYPNLSLHELVEQAGRRFPDHVALEFMGKSLTYREFDQSVRRFANQLQTLGLQKGERVSIMLPNCPQGVIAYFATLMAGGVAVQTNPLYVERELEHQLVDSGAKIILCLDLLYPRVMKVRKSTKLEHIIVTAIKDYLPFPKNLIYPFIQKKNTGLKVDILYNEKTHRFVQLAQSGSKERPNVSINPKEDLALLQYTGGTTGVAKGVMLTHQNLVANTVQCRHWLYKLEEGKERTLAALPFFHVYGMTTCMNLTLSMGNELHIVPKFDPKQILKIIQNKKITSFPGAPTMYIGLINQPDIQKYNLSSIKACISGSASLPVDVQQRFEKLTGGKLVEGYGLTEASPVTHCNLVWGKRQEASIGFPWPDTEAVILSMETGEPAELGEVGELAVRGPQVMKGYWNRPEDTKATMNGDWLLTGDMGYMDEKGYFYIVDRKKDMIIAGGFNIYPREIEEVLYNHEDIQEAVAIGIPDEYRGETVKVFVVKKEGSTLTEEKLTAYCRKNLAAYKIPRKYEFRDELPKTLVGKVLKRVLIDEEKQKLRKEKTS</sequence>
<evidence type="ECO:0000256" key="1">
    <source>
        <dbReference type="ARBA" id="ARBA00006432"/>
    </source>
</evidence>
<dbReference type="PROSITE" id="PS00455">
    <property type="entry name" value="AMP_BINDING"/>
    <property type="match status" value="1"/>
</dbReference>
<comment type="similarity">
    <text evidence="1">Belongs to the ATP-dependent AMP-binding enzyme family.</text>
</comment>
<dbReference type="InterPro" id="IPR020845">
    <property type="entry name" value="AMP-binding_CS"/>
</dbReference>
<evidence type="ECO:0000259" key="3">
    <source>
        <dbReference type="Pfam" id="PF00501"/>
    </source>
</evidence>
<dbReference type="PANTHER" id="PTHR43767:SF9">
    <property type="entry name" value="LONG-CHAIN-FATTY-ACID--COA LIGASE"/>
    <property type="match status" value="1"/>
</dbReference>
<accession>A0A9X2CWY7</accession>
<dbReference type="FunFam" id="3.30.300.30:FF:000008">
    <property type="entry name" value="2,3-dihydroxybenzoate-AMP ligase"/>
    <property type="match status" value="1"/>
</dbReference>
<dbReference type="GO" id="GO:0016877">
    <property type="term" value="F:ligase activity, forming carbon-sulfur bonds"/>
    <property type="evidence" value="ECO:0007669"/>
    <property type="project" value="UniProtKB-ARBA"/>
</dbReference>
<evidence type="ECO:0000259" key="4">
    <source>
        <dbReference type="Pfam" id="PF13193"/>
    </source>
</evidence>
<reference evidence="5" key="1">
    <citation type="submission" date="2022-02" db="EMBL/GenBank/DDBJ databases">
        <title>Halalkalibacter sp. nov. isolated from Lonar Lake, India.</title>
        <authorList>
            <person name="Joshi A."/>
            <person name="Thite S."/>
            <person name="Lodha T."/>
        </authorList>
    </citation>
    <scope>NUCLEOTIDE SEQUENCE</scope>
    <source>
        <strain evidence="5">MEB205</strain>
    </source>
</reference>
<keyword evidence="6" id="KW-1185">Reference proteome</keyword>
<protein>
    <submittedName>
        <fullName evidence="5">AMP-binding protein</fullName>
    </submittedName>
</protein>
<dbReference type="PANTHER" id="PTHR43767">
    <property type="entry name" value="LONG-CHAIN-FATTY-ACID--COA LIGASE"/>
    <property type="match status" value="1"/>
</dbReference>
<dbReference type="InterPro" id="IPR000873">
    <property type="entry name" value="AMP-dep_synth/lig_dom"/>
</dbReference>
<dbReference type="RefSeq" id="WP_250098676.1">
    <property type="nucleotide sequence ID" value="NZ_JAKRYL010000041.1"/>
</dbReference>
<gene>
    <name evidence="5" type="ORF">MF646_22125</name>
</gene>
<name>A0A9X2CWY7_9BACI</name>
<comment type="caution">
    <text evidence="5">The sequence shown here is derived from an EMBL/GenBank/DDBJ whole genome shotgun (WGS) entry which is preliminary data.</text>
</comment>
<dbReference type="CDD" id="cd05936">
    <property type="entry name" value="FC-FACS_FadD_like"/>
    <property type="match status" value="1"/>
</dbReference>
<feature type="domain" description="AMP-dependent synthetase/ligase" evidence="3">
    <location>
        <begin position="27"/>
        <end position="415"/>
    </location>
</feature>
<dbReference type="EMBL" id="JAKRYL010000041">
    <property type="protein sequence ID" value="MCL7749818.1"/>
    <property type="molecule type" value="Genomic_DNA"/>
</dbReference>
<keyword evidence="2" id="KW-0436">Ligase</keyword>
<evidence type="ECO:0000256" key="2">
    <source>
        <dbReference type="ARBA" id="ARBA00022598"/>
    </source>
</evidence>
<dbReference type="Pfam" id="PF00501">
    <property type="entry name" value="AMP-binding"/>
    <property type="match status" value="1"/>
</dbReference>
<dbReference type="InterPro" id="IPR045851">
    <property type="entry name" value="AMP-bd_C_sf"/>
</dbReference>
<dbReference type="Proteomes" id="UP001139150">
    <property type="component" value="Unassembled WGS sequence"/>
</dbReference>
<feature type="domain" description="AMP-binding enzyme C-terminal" evidence="4">
    <location>
        <begin position="465"/>
        <end position="540"/>
    </location>
</feature>
<dbReference type="Pfam" id="PF13193">
    <property type="entry name" value="AMP-binding_C"/>
    <property type="match status" value="1"/>
</dbReference>
<dbReference type="InterPro" id="IPR025110">
    <property type="entry name" value="AMP-bd_C"/>
</dbReference>
<organism evidence="5 6">
    <name type="scientific">Halalkalibacter alkaliphilus</name>
    <dbReference type="NCBI Taxonomy" id="2917993"/>
    <lineage>
        <taxon>Bacteria</taxon>
        <taxon>Bacillati</taxon>
        <taxon>Bacillota</taxon>
        <taxon>Bacilli</taxon>
        <taxon>Bacillales</taxon>
        <taxon>Bacillaceae</taxon>
        <taxon>Halalkalibacter</taxon>
    </lineage>
</organism>
<dbReference type="InterPro" id="IPR050237">
    <property type="entry name" value="ATP-dep_AMP-bd_enzyme"/>
</dbReference>
<dbReference type="Gene3D" id="3.40.50.980">
    <property type="match status" value="2"/>
</dbReference>
<proteinExistence type="inferred from homology"/>
<evidence type="ECO:0000313" key="5">
    <source>
        <dbReference type="EMBL" id="MCL7749818.1"/>
    </source>
</evidence>